<evidence type="ECO:0000313" key="2">
    <source>
        <dbReference type="Proteomes" id="UP000001449"/>
    </source>
</evidence>
<name>B8C654_THAPS</name>
<dbReference type="EMBL" id="CM000643">
    <property type="protein sequence ID" value="EED91235.1"/>
    <property type="molecule type" value="Genomic_DNA"/>
</dbReference>
<dbReference type="SUPFAM" id="SSF50814">
    <property type="entry name" value="Lipocalins"/>
    <property type="match status" value="1"/>
</dbReference>
<dbReference type="eggNOG" id="ENOG502T7ND">
    <property type="taxonomic scope" value="Eukaryota"/>
</dbReference>
<reference evidence="1 2" key="2">
    <citation type="journal article" date="2008" name="Nature">
        <title>The Phaeodactylum genome reveals the evolutionary history of diatom genomes.</title>
        <authorList>
            <person name="Bowler C."/>
            <person name="Allen A.E."/>
            <person name="Badger J.H."/>
            <person name="Grimwood J."/>
            <person name="Jabbari K."/>
            <person name="Kuo A."/>
            <person name="Maheswari U."/>
            <person name="Martens C."/>
            <person name="Maumus F."/>
            <person name="Otillar R.P."/>
            <person name="Rayko E."/>
            <person name="Salamov A."/>
            <person name="Vandepoele K."/>
            <person name="Beszteri B."/>
            <person name="Gruber A."/>
            <person name="Heijde M."/>
            <person name="Katinka M."/>
            <person name="Mock T."/>
            <person name="Valentin K."/>
            <person name="Verret F."/>
            <person name="Berges J.A."/>
            <person name="Brownlee C."/>
            <person name="Cadoret J.P."/>
            <person name="Chiovitti A."/>
            <person name="Choi C.J."/>
            <person name="Coesel S."/>
            <person name="De Martino A."/>
            <person name="Detter J.C."/>
            <person name="Durkin C."/>
            <person name="Falciatore A."/>
            <person name="Fournet J."/>
            <person name="Haruta M."/>
            <person name="Huysman M.J."/>
            <person name="Jenkins B.D."/>
            <person name="Jiroutova K."/>
            <person name="Jorgensen R.E."/>
            <person name="Joubert Y."/>
            <person name="Kaplan A."/>
            <person name="Kroger N."/>
            <person name="Kroth P.G."/>
            <person name="La Roche J."/>
            <person name="Lindquist E."/>
            <person name="Lommer M."/>
            <person name="Martin-Jezequel V."/>
            <person name="Lopez P.J."/>
            <person name="Lucas S."/>
            <person name="Mangogna M."/>
            <person name="McGinnis K."/>
            <person name="Medlin L.K."/>
            <person name="Montsant A."/>
            <person name="Oudot-Le Secq M.P."/>
            <person name="Napoli C."/>
            <person name="Obornik M."/>
            <person name="Parker M.S."/>
            <person name="Petit J.L."/>
            <person name="Porcel B.M."/>
            <person name="Poulsen N."/>
            <person name="Robison M."/>
            <person name="Rychlewski L."/>
            <person name="Rynearson T.A."/>
            <person name="Schmutz J."/>
            <person name="Shapiro H."/>
            <person name="Siaut M."/>
            <person name="Stanley M."/>
            <person name="Sussman M.R."/>
            <person name="Taylor A.R."/>
            <person name="Vardi A."/>
            <person name="von Dassow P."/>
            <person name="Vyverman W."/>
            <person name="Willis A."/>
            <person name="Wyrwicz L.S."/>
            <person name="Rokhsar D.S."/>
            <person name="Weissenbach J."/>
            <person name="Armbrust E.V."/>
            <person name="Green B.R."/>
            <person name="Van de Peer Y."/>
            <person name="Grigoriev I.V."/>
        </authorList>
    </citation>
    <scope>NUCLEOTIDE SEQUENCE [LARGE SCALE GENOMIC DNA]</scope>
    <source>
        <strain evidence="1 2">CCMP1335</strain>
    </source>
</reference>
<protein>
    <submittedName>
        <fullName evidence="1">Uncharacterized protein</fullName>
    </submittedName>
</protein>
<dbReference type="Gene3D" id="2.40.128.20">
    <property type="match status" value="1"/>
</dbReference>
<dbReference type="Proteomes" id="UP000001449">
    <property type="component" value="Chromosome 6"/>
</dbReference>
<dbReference type="GeneID" id="7446004"/>
<organism evidence="1 2">
    <name type="scientific">Thalassiosira pseudonana</name>
    <name type="common">Marine diatom</name>
    <name type="synonym">Cyclotella nana</name>
    <dbReference type="NCBI Taxonomy" id="35128"/>
    <lineage>
        <taxon>Eukaryota</taxon>
        <taxon>Sar</taxon>
        <taxon>Stramenopiles</taxon>
        <taxon>Ochrophyta</taxon>
        <taxon>Bacillariophyta</taxon>
        <taxon>Coscinodiscophyceae</taxon>
        <taxon>Thalassiosirophycidae</taxon>
        <taxon>Thalassiosirales</taxon>
        <taxon>Thalassiosiraceae</taxon>
        <taxon>Thalassiosira</taxon>
    </lineage>
</organism>
<dbReference type="OMA" id="MNEYLRT"/>
<dbReference type="InParanoid" id="B8C654"/>
<sequence length="204" mass="22506">MPSLSRGYPNQTIAAPQQMTMKPSSALGSMNGTWILDKSRGTPSMRGYLETMGVTELAIEAHEKGESEHDTIHIIEFTNDYFDIKKRSRVTDLGLHLEIGKEFKQSLPGDRIKTVLATTDNPGQSVKIVSRMPTMNGVAKVVDEKVLVREHNLLVMVQTLTIKNESNGRENKTVRYFVPHRGDIGAPAITAKGAMGKMGKKGKQ</sequence>
<gene>
    <name evidence="1" type="ORF">THAPSDRAFT_23170</name>
</gene>
<evidence type="ECO:0000313" key="1">
    <source>
        <dbReference type="EMBL" id="EED91235.1"/>
    </source>
</evidence>
<dbReference type="InterPro" id="IPR012674">
    <property type="entry name" value="Calycin"/>
</dbReference>
<reference evidence="1 2" key="1">
    <citation type="journal article" date="2004" name="Science">
        <title>The genome of the diatom Thalassiosira pseudonana: ecology, evolution, and metabolism.</title>
        <authorList>
            <person name="Armbrust E.V."/>
            <person name="Berges J.A."/>
            <person name="Bowler C."/>
            <person name="Green B.R."/>
            <person name="Martinez D."/>
            <person name="Putnam N.H."/>
            <person name="Zhou S."/>
            <person name="Allen A.E."/>
            <person name="Apt K.E."/>
            <person name="Bechner M."/>
            <person name="Brzezinski M.A."/>
            <person name="Chaal B.K."/>
            <person name="Chiovitti A."/>
            <person name="Davis A.K."/>
            <person name="Demarest M.S."/>
            <person name="Detter J.C."/>
            <person name="Glavina T."/>
            <person name="Goodstein D."/>
            <person name="Hadi M.Z."/>
            <person name="Hellsten U."/>
            <person name="Hildebrand M."/>
            <person name="Jenkins B.D."/>
            <person name="Jurka J."/>
            <person name="Kapitonov V.V."/>
            <person name="Kroger N."/>
            <person name="Lau W.W."/>
            <person name="Lane T.W."/>
            <person name="Larimer F.W."/>
            <person name="Lippmeier J.C."/>
            <person name="Lucas S."/>
            <person name="Medina M."/>
            <person name="Montsant A."/>
            <person name="Obornik M."/>
            <person name="Parker M.S."/>
            <person name="Palenik B."/>
            <person name="Pazour G.J."/>
            <person name="Richardson P.M."/>
            <person name="Rynearson T.A."/>
            <person name="Saito M.A."/>
            <person name="Schwartz D.C."/>
            <person name="Thamatrakoln K."/>
            <person name="Valentin K."/>
            <person name="Vardi A."/>
            <person name="Wilkerson F.P."/>
            <person name="Rokhsar D.S."/>
        </authorList>
    </citation>
    <scope>NUCLEOTIDE SEQUENCE [LARGE SCALE GENOMIC DNA]</scope>
    <source>
        <strain evidence="1 2">CCMP1335</strain>
    </source>
</reference>
<dbReference type="PaxDb" id="35128-Thaps23170"/>
<dbReference type="RefSeq" id="XP_002291128.1">
    <property type="nucleotide sequence ID" value="XM_002291092.1"/>
</dbReference>
<accession>B8C654</accession>
<dbReference type="HOGENOM" id="CLU_1345602_0_0_1"/>
<dbReference type="AlphaFoldDB" id="B8C654"/>
<dbReference type="KEGG" id="tps:THAPSDRAFT_23170"/>
<proteinExistence type="predicted"/>
<keyword evidence="2" id="KW-1185">Reference proteome</keyword>